<evidence type="ECO:0000313" key="3">
    <source>
        <dbReference type="Proteomes" id="UP000247702"/>
    </source>
</evidence>
<dbReference type="EMBL" id="BLAL01000228">
    <property type="protein sequence ID" value="GES93336.1"/>
    <property type="molecule type" value="Genomic_DNA"/>
</dbReference>
<sequence>MDNGSGRLDNGWLGGTRTWLRWDNFGRSTKLTKRQNWPGDKIGRKTQLAWILDRI</sequence>
<accession>A0A2Z6R6I2</accession>
<reference evidence="2" key="2">
    <citation type="submission" date="2019-10" db="EMBL/GenBank/DDBJ databases">
        <title>Conservation and host-specific expression of non-tandemly repeated heterogenous ribosome RNA gene in arbuscular mycorrhizal fungi.</title>
        <authorList>
            <person name="Maeda T."/>
            <person name="Kobayashi Y."/>
            <person name="Nakagawa T."/>
            <person name="Ezawa T."/>
            <person name="Yamaguchi K."/>
            <person name="Bino T."/>
            <person name="Nishimoto Y."/>
            <person name="Shigenobu S."/>
            <person name="Kawaguchi M."/>
        </authorList>
    </citation>
    <scope>NUCLEOTIDE SEQUENCE</scope>
    <source>
        <strain evidence="2">HR1</strain>
    </source>
</reference>
<keyword evidence="3" id="KW-1185">Reference proteome</keyword>
<gene>
    <name evidence="2" type="ORF">RCL2_002009100</name>
    <name evidence="1" type="ORF">RclHR1_14980001</name>
</gene>
<dbReference type="Proteomes" id="UP000615446">
    <property type="component" value="Unassembled WGS sequence"/>
</dbReference>
<protein>
    <submittedName>
        <fullName evidence="1">Uncharacterized protein</fullName>
    </submittedName>
</protein>
<dbReference type="AlphaFoldDB" id="A0A2Z6R6I2"/>
<dbReference type="Proteomes" id="UP000247702">
    <property type="component" value="Unassembled WGS sequence"/>
</dbReference>
<reference evidence="1 3" key="1">
    <citation type="submission" date="2017-11" db="EMBL/GenBank/DDBJ databases">
        <title>The genome of Rhizophagus clarus HR1 reveals common genetic basis of auxotrophy among arbuscular mycorrhizal fungi.</title>
        <authorList>
            <person name="Kobayashi Y."/>
        </authorList>
    </citation>
    <scope>NUCLEOTIDE SEQUENCE [LARGE SCALE GENOMIC DNA]</scope>
    <source>
        <strain evidence="1 3">HR1</strain>
    </source>
</reference>
<evidence type="ECO:0000313" key="1">
    <source>
        <dbReference type="EMBL" id="GBB88396.1"/>
    </source>
</evidence>
<dbReference type="EMBL" id="BEXD01000555">
    <property type="protein sequence ID" value="GBB88396.1"/>
    <property type="molecule type" value="Genomic_DNA"/>
</dbReference>
<comment type="caution">
    <text evidence="1">The sequence shown here is derived from an EMBL/GenBank/DDBJ whole genome shotgun (WGS) entry which is preliminary data.</text>
</comment>
<evidence type="ECO:0000313" key="2">
    <source>
        <dbReference type="EMBL" id="GES93336.1"/>
    </source>
</evidence>
<name>A0A2Z6R6I2_9GLOM</name>
<organism evidence="1 3">
    <name type="scientific">Rhizophagus clarus</name>
    <dbReference type="NCBI Taxonomy" id="94130"/>
    <lineage>
        <taxon>Eukaryota</taxon>
        <taxon>Fungi</taxon>
        <taxon>Fungi incertae sedis</taxon>
        <taxon>Mucoromycota</taxon>
        <taxon>Glomeromycotina</taxon>
        <taxon>Glomeromycetes</taxon>
        <taxon>Glomerales</taxon>
        <taxon>Glomeraceae</taxon>
        <taxon>Rhizophagus</taxon>
    </lineage>
</organism>
<proteinExistence type="predicted"/>